<protein>
    <submittedName>
        <fullName evidence="3">Cytochrome P450</fullName>
    </submittedName>
</protein>
<keyword evidence="2" id="KW-0503">Monooxygenase</keyword>
<evidence type="ECO:0000313" key="4">
    <source>
        <dbReference type="Proteomes" id="UP001291309"/>
    </source>
</evidence>
<dbReference type="Gene3D" id="1.10.630.10">
    <property type="entry name" value="Cytochrome P450"/>
    <property type="match status" value="1"/>
</dbReference>
<keyword evidence="2" id="KW-0560">Oxidoreductase</keyword>
<dbReference type="Proteomes" id="UP001291309">
    <property type="component" value="Unassembled WGS sequence"/>
</dbReference>
<keyword evidence="4" id="KW-1185">Reference proteome</keyword>
<dbReference type="PRINTS" id="PR00359">
    <property type="entry name" value="BP450"/>
</dbReference>
<keyword evidence="2" id="KW-0479">Metal-binding</keyword>
<evidence type="ECO:0000256" key="1">
    <source>
        <dbReference type="ARBA" id="ARBA00010617"/>
    </source>
</evidence>
<dbReference type="PROSITE" id="PS00086">
    <property type="entry name" value="CYTOCHROME_P450"/>
    <property type="match status" value="1"/>
</dbReference>
<proteinExistence type="inferred from homology"/>
<dbReference type="InterPro" id="IPR017972">
    <property type="entry name" value="Cyt_P450_CS"/>
</dbReference>
<name>A0ABU5HBY6_9BACT</name>
<sequence length="394" mass="43507">MIATFDIAAPHVLRNPYAVLSEIRRSSAVCKLMPTGFLGVGRYADVLRVLQNSQHFSNSGYSAGMPPALRDPERAGGSIVQSDPPRHGKLRSLVTKAFTPRTVTQLEPRIRQIAHELVDAVVGKGEFELVRDITNPLPMIVIAELLGVGADRRGDFKRWSDDMVSSLSLVRSGNVAQVMASTQEFYAYFGGVLEERRRDPKGDLISLLIQAEVDGARLTPREVLGFANTLLIAGNETTTSLIGNTLATLTDHPEVLAEVQANPSLIPNLVEEVLRYESPAQCIFRLTTADVEVGGELIPQGTVVLPLLASANRDESRFPDPDRFDIHRDTKGHLAFGMDIHFCLGAPLARLEAKVMLEVMLSRLKDLQRVEQEVTWSPSFFIRSPQHLRMRARA</sequence>
<dbReference type="CDD" id="cd11032">
    <property type="entry name" value="P450_EryK-like"/>
    <property type="match status" value="1"/>
</dbReference>
<dbReference type="Pfam" id="PF00067">
    <property type="entry name" value="p450"/>
    <property type="match status" value="1"/>
</dbReference>
<dbReference type="InterPro" id="IPR002397">
    <property type="entry name" value="Cyt_P450_B"/>
</dbReference>
<dbReference type="SUPFAM" id="SSF48264">
    <property type="entry name" value="Cytochrome P450"/>
    <property type="match status" value="1"/>
</dbReference>
<comment type="similarity">
    <text evidence="1 2">Belongs to the cytochrome P450 family.</text>
</comment>
<dbReference type="EMBL" id="JAXIVS010000011">
    <property type="protein sequence ID" value="MDY7230399.1"/>
    <property type="molecule type" value="Genomic_DNA"/>
</dbReference>
<keyword evidence="2" id="KW-0349">Heme</keyword>
<dbReference type="PANTHER" id="PTHR46696:SF3">
    <property type="entry name" value="PULCHERRIMINIC ACID SYNTHASE"/>
    <property type="match status" value="1"/>
</dbReference>
<dbReference type="RefSeq" id="WP_321549123.1">
    <property type="nucleotide sequence ID" value="NZ_JAXIVS010000011.1"/>
</dbReference>
<organism evidence="3 4">
    <name type="scientific">Hyalangium rubrum</name>
    <dbReference type="NCBI Taxonomy" id="3103134"/>
    <lineage>
        <taxon>Bacteria</taxon>
        <taxon>Pseudomonadati</taxon>
        <taxon>Myxococcota</taxon>
        <taxon>Myxococcia</taxon>
        <taxon>Myxococcales</taxon>
        <taxon>Cystobacterineae</taxon>
        <taxon>Archangiaceae</taxon>
        <taxon>Hyalangium</taxon>
    </lineage>
</organism>
<dbReference type="InterPro" id="IPR036396">
    <property type="entry name" value="Cyt_P450_sf"/>
</dbReference>
<comment type="caution">
    <text evidence="3">The sequence shown here is derived from an EMBL/GenBank/DDBJ whole genome shotgun (WGS) entry which is preliminary data.</text>
</comment>
<evidence type="ECO:0000256" key="2">
    <source>
        <dbReference type="RuleBase" id="RU000461"/>
    </source>
</evidence>
<reference evidence="3 4" key="1">
    <citation type="submission" date="2023-12" db="EMBL/GenBank/DDBJ databases">
        <title>the genome sequence of Hyalangium sp. s54d21.</title>
        <authorList>
            <person name="Zhang X."/>
        </authorList>
    </citation>
    <scope>NUCLEOTIDE SEQUENCE [LARGE SCALE GENOMIC DNA]</scope>
    <source>
        <strain evidence="4">s54d21</strain>
    </source>
</reference>
<dbReference type="PANTHER" id="PTHR46696">
    <property type="entry name" value="P450, PUTATIVE (EUROFUNG)-RELATED"/>
    <property type="match status" value="1"/>
</dbReference>
<evidence type="ECO:0000313" key="3">
    <source>
        <dbReference type="EMBL" id="MDY7230399.1"/>
    </source>
</evidence>
<dbReference type="InterPro" id="IPR001128">
    <property type="entry name" value="Cyt_P450"/>
</dbReference>
<gene>
    <name evidence="3" type="ORF">SYV04_28640</name>
</gene>
<keyword evidence="2" id="KW-0408">Iron</keyword>
<accession>A0ABU5HBY6</accession>